<feature type="transmembrane region" description="Helical" evidence="1">
    <location>
        <begin position="368"/>
        <end position="386"/>
    </location>
</feature>
<sequence>MLTGTMNLAEGFTCIGQANLFGARLARLEAGRSSFVNGDGKAINANYLSVDGLVSLEHARIDGQIQAIGASIGGQLDMTDLRAKSADEYTLEIDSAVVRGGIQLQDAIVDGGIWLVGLTSEGELAFHRAQVNAPRARAIDASSTTLGAVDFTDATIRGEVKIAGAQLRVLDCTSATFVDADKRSLDLDGSTVSGAVHAHFASITGTLDLTNVSMETYRDTRSSWPPSAALIGASFRRLEGDEDKIGASAKDVAARLDWIRLDDRFHPQKYAAVATAYRNVGRESFATEVLMAGRRDSNAGKKGFDAAFSAALSAIMRVTVGYGFRLRRAVIWLLGMIAVGAFCLQRASDAELLRPDESASPTPQLNTLLLAVDLLFPVVSLGQADAFTPFGWAQYLTAFMSILGWLLAAIVVAALAGVLQRRQD</sequence>
<keyword evidence="1" id="KW-1133">Transmembrane helix</keyword>
<gene>
    <name evidence="2" type="ORF">C1I63_06290</name>
</gene>
<feature type="transmembrane region" description="Helical" evidence="1">
    <location>
        <begin position="392"/>
        <end position="419"/>
    </location>
</feature>
<organism evidence="2 3">
    <name type="scientific">Rathayibacter caricis DSM 15933</name>
    <dbReference type="NCBI Taxonomy" id="1328867"/>
    <lineage>
        <taxon>Bacteria</taxon>
        <taxon>Bacillati</taxon>
        <taxon>Actinomycetota</taxon>
        <taxon>Actinomycetes</taxon>
        <taxon>Micrococcales</taxon>
        <taxon>Microbacteriaceae</taxon>
        <taxon>Rathayibacter</taxon>
    </lineage>
</organism>
<evidence type="ECO:0000313" key="2">
    <source>
        <dbReference type="EMBL" id="PTL72498.1"/>
    </source>
</evidence>
<reference evidence="2 3" key="1">
    <citation type="submission" date="2018-03" db="EMBL/GenBank/DDBJ databases">
        <title>Bacteriophage NCPPB3778 and a type I-E CRISPR drive the evolution of the US Biological Select Agent, Rathayibacter toxicus.</title>
        <authorList>
            <person name="Davis E.W.II."/>
            <person name="Tabima J.F."/>
            <person name="Weisberg A.J."/>
            <person name="Dantas Lopes L."/>
            <person name="Wiseman M.S."/>
            <person name="Wiseman M.S."/>
            <person name="Pupko T."/>
            <person name="Belcher M.S."/>
            <person name="Sechler A.J."/>
            <person name="Tancos M.A."/>
            <person name="Schroeder B.K."/>
            <person name="Murray T.D."/>
            <person name="Luster D.G."/>
            <person name="Schneider W.L."/>
            <person name="Rogers E."/>
            <person name="Andreote F.D."/>
            <person name="Grunwald N.J."/>
            <person name="Putnam M.L."/>
            <person name="Chang J.H."/>
        </authorList>
    </citation>
    <scope>NUCLEOTIDE SEQUENCE [LARGE SCALE GENOMIC DNA]</scope>
    <source>
        <strain evidence="2 3">DSM 15933</strain>
    </source>
</reference>
<accession>A0A2T4USJ4</accession>
<evidence type="ECO:0000313" key="3">
    <source>
        <dbReference type="Proteomes" id="UP000241085"/>
    </source>
</evidence>
<proteinExistence type="predicted"/>
<name>A0A2T4USJ4_9MICO</name>
<comment type="caution">
    <text evidence="2">The sequence shown here is derived from an EMBL/GenBank/DDBJ whole genome shotgun (WGS) entry which is preliminary data.</text>
</comment>
<keyword evidence="1" id="KW-0472">Membrane</keyword>
<dbReference type="Gene3D" id="2.160.20.80">
    <property type="entry name" value="E3 ubiquitin-protein ligase SopA"/>
    <property type="match status" value="1"/>
</dbReference>
<keyword evidence="3" id="KW-1185">Reference proteome</keyword>
<dbReference type="Proteomes" id="UP000241085">
    <property type="component" value="Unassembled WGS sequence"/>
</dbReference>
<keyword evidence="1" id="KW-0812">Transmembrane</keyword>
<evidence type="ECO:0000256" key="1">
    <source>
        <dbReference type="SAM" id="Phobius"/>
    </source>
</evidence>
<feature type="transmembrane region" description="Helical" evidence="1">
    <location>
        <begin position="330"/>
        <end position="347"/>
    </location>
</feature>
<protein>
    <recommendedName>
        <fullName evidence="4">Membrane-associated oxidoreductase</fullName>
    </recommendedName>
</protein>
<dbReference type="EMBL" id="PZPL01000001">
    <property type="protein sequence ID" value="PTL72498.1"/>
    <property type="molecule type" value="Genomic_DNA"/>
</dbReference>
<dbReference type="AlphaFoldDB" id="A0A2T4USJ4"/>
<evidence type="ECO:0008006" key="4">
    <source>
        <dbReference type="Google" id="ProtNLM"/>
    </source>
</evidence>